<evidence type="ECO:0000256" key="1">
    <source>
        <dbReference type="SAM" id="Phobius"/>
    </source>
</evidence>
<keyword evidence="3" id="KW-1185">Reference proteome</keyword>
<accession>A0A9P4WGG7</accession>
<gene>
    <name evidence="2" type="ORF">E8E12_000490</name>
</gene>
<comment type="caution">
    <text evidence="2">The sequence shown here is derived from an EMBL/GenBank/DDBJ whole genome shotgun (WGS) entry which is preliminary data.</text>
</comment>
<feature type="transmembrane region" description="Helical" evidence="1">
    <location>
        <begin position="38"/>
        <end position="58"/>
    </location>
</feature>
<evidence type="ECO:0000313" key="3">
    <source>
        <dbReference type="Proteomes" id="UP000758155"/>
    </source>
</evidence>
<dbReference type="AlphaFoldDB" id="A0A9P4WGG7"/>
<keyword evidence="1" id="KW-0472">Membrane</keyword>
<evidence type="ECO:0000313" key="2">
    <source>
        <dbReference type="EMBL" id="KAF3031688.1"/>
    </source>
</evidence>
<organism evidence="2 3">
    <name type="scientific">Didymella heteroderae</name>
    <dbReference type="NCBI Taxonomy" id="1769908"/>
    <lineage>
        <taxon>Eukaryota</taxon>
        <taxon>Fungi</taxon>
        <taxon>Dikarya</taxon>
        <taxon>Ascomycota</taxon>
        <taxon>Pezizomycotina</taxon>
        <taxon>Dothideomycetes</taxon>
        <taxon>Pleosporomycetidae</taxon>
        <taxon>Pleosporales</taxon>
        <taxon>Pleosporineae</taxon>
        <taxon>Didymellaceae</taxon>
        <taxon>Didymella</taxon>
    </lineage>
</organism>
<name>A0A9P4WGG7_9PLEO</name>
<keyword evidence="1" id="KW-0812">Transmembrane</keyword>
<dbReference type="Proteomes" id="UP000758155">
    <property type="component" value="Unassembled WGS sequence"/>
</dbReference>
<feature type="transmembrane region" description="Helical" evidence="1">
    <location>
        <begin position="155"/>
        <end position="174"/>
    </location>
</feature>
<dbReference type="EMBL" id="SWKV01000128">
    <property type="protein sequence ID" value="KAF3031688.1"/>
    <property type="molecule type" value="Genomic_DNA"/>
</dbReference>
<feature type="transmembrane region" description="Helical" evidence="1">
    <location>
        <begin position="122"/>
        <end position="143"/>
    </location>
</feature>
<keyword evidence="1" id="KW-1133">Transmembrane helix</keyword>
<proteinExistence type="predicted"/>
<dbReference type="OrthoDB" id="3254104at2759"/>
<sequence>MDASQTKTSADDQDVARRMLAVQTPYMAMSIQANQMPALYDICAGVFAWITLAGYVVLPNTFTSLQTAHSLDGTVGGKAIQDTVRNVQILPLAGVLCGVGLVGSCSLWWVWRRNYVWLMSRIFMPGLSHSLIGLLTTVVNVLAAQGGNMSLTARVTVAVTTACGGIMLVLIVVYNQLLNRLITAQDREVARSGRPWMTGK</sequence>
<feature type="transmembrane region" description="Helical" evidence="1">
    <location>
        <begin position="89"/>
        <end position="110"/>
    </location>
</feature>
<protein>
    <submittedName>
        <fullName evidence="2">Uncharacterized protein</fullName>
    </submittedName>
</protein>
<reference evidence="2" key="1">
    <citation type="submission" date="2019-04" db="EMBL/GenBank/DDBJ databases">
        <title>Sequencing of skin fungus with MAO and IRED activity.</title>
        <authorList>
            <person name="Marsaioli A.J."/>
            <person name="Bonatto J.M.C."/>
            <person name="Reis Junior O."/>
        </authorList>
    </citation>
    <scope>NUCLEOTIDE SEQUENCE</scope>
    <source>
        <strain evidence="2">28M1</strain>
    </source>
</reference>